<organism evidence="1 2">
    <name type="scientific">Paramecium sonneborni</name>
    <dbReference type="NCBI Taxonomy" id="65129"/>
    <lineage>
        <taxon>Eukaryota</taxon>
        <taxon>Sar</taxon>
        <taxon>Alveolata</taxon>
        <taxon>Ciliophora</taxon>
        <taxon>Intramacronucleata</taxon>
        <taxon>Oligohymenophorea</taxon>
        <taxon>Peniculida</taxon>
        <taxon>Parameciidae</taxon>
        <taxon>Paramecium</taxon>
    </lineage>
</organism>
<reference evidence="1" key="1">
    <citation type="submission" date="2021-01" db="EMBL/GenBank/DDBJ databases">
        <authorList>
            <consortium name="Genoscope - CEA"/>
            <person name="William W."/>
        </authorList>
    </citation>
    <scope>NUCLEOTIDE SEQUENCE</scope>
</reference>
<name>A0A8S1N908_9CILI</name>
<dbReference type="EMBL" id="CAJJDN010000051">
    <property type="protein sequence ID" value="CAD8087689.1"/>
    <property type="molecule type" value="Genomic_DNA"/>
</dbReference>
<protein>
    <submittedName>
        <fullName evidence="1">Uncharacterized protein</fullName>
    </submittedName>
</protein>
<keyword evidence="2" id="KW-1185">Reference proteome</keyword>
<proteinExistence type="predicted"/>
<dbReference type="AlphaFoldDB" id="A0A8S1N908"/>
<dbReference type="Proteomes" id="UP000692954">
    <property type="component" value="Unassembled WGS sequence"/>
</dbReference>
<gene>
    <name evidence="1" type="ORF">PSON_ATCC_30995.1.T0510334</name>
</gene>
<evidence type="ECO:0000313" key="2">
    <source>
        <dbReference type="Proteomes" id="UP000692954"/>
    </source>
</evidence>
<sequence>MIILSNCLLFLHCPQNKKLNKKANYQCGNRNSKQKKKSLQIKDAIIKFQIILKQIIEMLKNLLQVLRQLLQSI</sequence>
<evidence type="ECO:0000313" key="1">
    <source>
        <dbReference type="EMBL" id="CAD8087689.1"/>
    </source>
</evidence>
<comment type="caution">
    <text evidence="1">The sequence shown here is derived from an EMBL/GenBank/DDBJ whole genome shotgun (WGS) entry which is preliminary data.</text>
</comment>
<accession>A0A8S1N908</accession>